<dbReference type="PANTHER" id="PTHR10366">
    <property type="entry name" value="NAD DEPENDENT EPIMERASE/DEHYDRATASE"/>
    <property type="match status" value="1"/>
</dbReference>
<evidence type="ECO:0000256" key="2">
    <source>
        <dbReference type="ARBA" id="ARBA00023445"/>
    </source>
</evidence>
<keyword evidence="1" id="KW-0560">Oxidoreductase</keyword>
<dbReference type="Gene3D" id="3.40.50.720">
    <property type="entry name" value="NAD(P)-binding Rossmann-like Domain"/>
    <property type="match status" value="1"/>
</dbReference>
<dbReference type="Pfam" id="PF01370">
    <property type="entry name" value="Epimerase"/>
    <property type="match status" value="1"/>
</dbReference>
<accession>J4H424</accession>
<dbReference type="OrthoDB" id="2735536at2759"/>
<evidence type="ECO:0000256" key="1">
    <source>
        <dbReference type="ARBA" id="ARBA00023002"/>
    </source>
</evidence>
<dbReference type="GO" id="GO:0003676">
    <property type="term" value="F:nucleic acid binding"/>
    <property type="evidence" value="ECO:0007669"/>
    <property type="project" value="InterPro"/>
</dbReference>
<dbReference type="PROSITE" id="PS00092">
    <property type="entry name" value="N6_MTASE"/>
    <property type="match status" value="1"/>
</dbReference>
<dbReference type="GO" id="GO:0016616">
    <property type="term" value="F:oxidoreductase activity, acting on the CH-OH group of donors, NAD or NADP as acceptor"/>
    <property type="evidence" value="ECO:0007669"/>
    <property type="project" value="TreeGrafter"/>
</dbReference>
<proteinExistence type="inferred from homology"/>
<dbReference type="InterPro" id="IPR002052">
    <property type="entry name" value="DNA_methylase_N6_adenine_CS"/>
</dbReference>
<dbReference type="STRING" id="599839.J4H424"/>
<dbReference type="AlphaFoldDB" id="J4H424"/>
<reference evidence="4 5" key="1">
    <citation type="journal article" date="2012" name="Appl. Environ. Microbiol.">
        <title>Short-read sequencing for genomic analysis of the brown rot fungus Fibroporia radiculosa.</title>
        <authorList>
            <person name="Tang J.D."/>
            <person name="Perkins A.D."/>
            <person name="Sonstegard T.S."/>
            <person name="Schroeder S.G."/>
            <person name="Burgess S.C."/>
            <person name="Diehl S.V."/>
        </authorList>
    </citation>
    <scope>NUCLEOTIDE SEQUENCE [LARGE SCALE GENOMIC DNA]</scope>
    <source>
        <strain evidence="4 5">TFFH 294</strain>
    </source>
</reference>
<organism evidence="4 5">
    <name type="scientific">Fibroporia radiculosa</name>
    <dbReference type="NCBI Taxonomy" id="599839"/>
    <lineage>
        <taxon>Eukaryota</taxon>
        <taxon>Fungi</taxon>
        <taxon>Dikarya</taxon>
        <taxon>Basidiomycota</taxon>
        <taxon>Agaricomycotina</taxon>
        <taxon>Agaricomycetes</taxon>
        <taxon>Polyporales</taxon>
        <taxon>Fibroporiaceae</taxon>
        <taxon>Fibroporia</taxon>
    </lineage>
</organism>
<dbReference type="InterPro" id="IPR050425">
    <property type="entry name" value="NAD(P)_dehydrat-like"/>
</dbReference>
<evidence type="ECO:0000313" key="5">
    <source>
        <dbReference type="Proteomes" id="UP000006352"/>
    </source>
</evidence>
<dbReference type="PANTHER" id="PTHR10366:SF564">
    <property type="entry name" value="STEROL-4-ALPHA-CARBOXYLATE 3-DEHYDROGENASE, DECARBOXYLATING"/>
    <property type="match status" value="1"/>
</dbReference>
<gene>
    <name evidence="4" type="ORF">FIBRA_06416</name>
</gene>
<dbReference type="Proteomes" id="UP000006352">
    <property type="component" value="Unassembled WGS sequence"/>
</dbReference>
<dbReference type="InterPro" id="IPR036291">
    <property type="entry name" value="NAD(P)-bd_dom_sf"/>
</dbReference>
<comment type="similarity">
    <text evidence="2">Belongs to the NAD(P)-dependent epimerase/dehydratase family. Dihydroflavonol-4-reductase subfamily.</text>
</comment>
<dbReference type="SUPFAM" id="SSF51735">
    <property type="entry name" value="NAD(P)-binding Rossmann-fold domains"/>
    <property type="match status" value="1"/>
</dbReference>
<protein>
    <recommendedName>
        <fullName evidence="3">NAD-dependent epimerase/dehydratase domain-containing protein</fullName>
    </recommendedName>
</protein>
<sequence length="340" mass="37342">MPPVTSGKVLVTGANGYIATWVIHKLLEQDYSVRGAVRSESKATLLRKAFAAYGDRFETTVVEDITKAGAFDEAVKGIDAVEHTASPVYIATDDPDEVIVPAVHGTTRVLESALAYGSNVKRVVYTSACATIVHVQDAPYTFSEADWNDAVVAEVKEKGRAASQLAKYRASKTLAEKAAWEFVEKNKSKIGWDLVVLNPPYVFGPPIHDVAQSPEDLNASMRQWFQSVLKGPELLIDGGMCWTDVRDLAEAHVLAIQKQEAGGERIIVSEGPFKWQDFAIAASKQGIKVFVNDDSYNPTNATHHVIYDTSKIARIFGLKFRSIEESTADIIDDLRARGWI</sequence>
<evidence type="ECO:0000313" key="4">
    <source>
        <dbReference type="EMBL" id="CCM04249.1"/>
    </source>
</evidence>
<dbReference type="FunCoup" id="J4H424">
    <property type="interactions" value="59"/>
</dbReference>
<dbReference type="RefSeq" id="XP_012183532.1">
    <property type="nucleotide sequence ID" value="XM_012328142.1"/>
</dbReference>
<evidence type="ECO:0000259" key="3">
    <source>
        <dbReference type="Pfam" id="PF01370"/>
    </source>
</evidence>
<dbReference type="EMBL" id="HE797146">
    <property type="protein sequence ID" value="CCM04249.1"/>
    <property type="molecule type" value="Genomic_DNA"/>
</dbReference>
<dbReference type="GeneID" id="24099160"/>
<dbReference type="HOGENOM" id="CLU_007383_9_2_1"/>
<keyword evidence="5" id="KW-1185">Reference proteome</keyword>
<dbReference type="GO" id="GO:0008168">
    <property type="term" value="F:methyltransferase activity"/>
    <property type="evidence" value="ECO:0007669"/>
    <property type="project" value="InterPro"/>
</dbReference>
<dbReference type="CDD" id="cd05227">
    <property type="entry name" value="AR_SDR_e"/>
    <property type="match status" value="1"/>
</dbReference>
<dbReference type="InterPro" id="IPR001509">
    <property type="entry name" value="Epimerase_deHydtase"/>
</dbReference>
<dbReference type="InParanoid" id="J4H424"/>
<feature type="domain" description="NAD-dependent epimerase/dehydratase" evidence="3">
    <location>
        <begin position="9"/>
        <end position="264"/>
    </location>
</feature>
<name>J4H424_9APHY</name>
<dbReference type="GO" id="GO:0032259">
    <property type="term" value="P:methylation"/>
    <property type="evidence" value="ECO:0007669"/>
    <property type="project" value="InterPro"/>
</dbReference>